<comment type="caution">
    <text evidence="1">The sequence shown here is derived from an EMBL/GenBank/DDBJ whole genome shotgun (WGS) entry which is preliminary data.</text>
</comment>
<accession>A0A6G3ZVY6</accession>
<protein>
    <recommendedName>
        <fullName evidence="2">Butirosin biosynthesis protein H N-terminal domain-containing protein</fullName>
    </recommendedName>
</protein>
<organism evidence="1">
    <name type="scientific">Paenibacillus sp. SYP-B3998</name>
    <dbReference type="NCBI Taxonomy" id="2678564"/>
    <lineage>
        <taxon>Bacteria</taxon>
        <taxon>Bacillati</taxon>
        <taxon>Bacillota</taxon>
        <taxon>Bacilli</taxon>
        <taxon>Bacillales</taxon>
        <taxon>Paenibacillaceae</taxon>
        <taxon>Paenibacillus</taxon>
    </lineage>
</organism>
<dbReference type="EMBL" id="JAAIKC010000002">
    <property type="protein sequence ID" value="NEW06275.1"/>
    <property type="molecule type" value="Genomic_DNA"/>
</dbReference>
<evidence type="ECO:0008006" key="2">
    <source>
        <dbReference type="Google" id="ProtNLM"/>
    </source>
</evidence>
<sequence>MKIIEGIHSIFDGYLYDEHGLNCFLVPKYVASQAFRRINPDLYYFYLYTHLHYFFLSEKPYEHFMSNNRYQRDTIEEYVLSDKLGLKLEAVRIDNNLIEQVQQALVKDAIVFVPTNKRAIFYCEEYQRRDHPHLFLVKGFDEERNLAIIQDGEQNAALFNSPPSPTLRMSIGDTTSQFYLRNDMLESAFDAYNETYGYHKEHILIMSYSHAPSVHSAADAIKELSQLMSAYVGREQEILEPKLKYLIEEVDQFRIPYINTHMIFFRALARLIVQVPELQNRRTELDILARECQIAWKIIATKIGILHKRNRFEPEKLNESFSNVIVLEKKVINLVLDFGKMLRFEEMKMN</sequence>
<gene>
    <name evidence="1" type="ORF">GK047_09650</name>
</gene>
<dbReference type="RefSeq" id="WP_163944796.1">
    <property type="nucleotide sequence ID" value="NZ_JAAIKC010000002.1"/>
</dbReference>
<proteinExistence type="predicted"/>
<dbReference type="AlphaFoldDB" id="A0A6G3ZVY6"/>
<reference evidence="1" key="1">
    <citation type="submission" date="2020-02" db="EMBL/GenBank/DDBJ databases">
        <authorList>
            <person name="Shen X.-R."/>
            <person name="Zhang Y.-X."/>
        </authorList>
    </citation>
    <scope>NUCLEOTIDE SEQUENCE</scope>
    <source>
        <strain evidence="1">SYP-B3998</strain>
    </source>
</reference>
<evidence type="ECO:0000313" key="1">
    <source>
        <dbReference type="EMBL" id="NEW06275.1"/>
    </source>
</evidence>
<name>A0A6G3ZVY6_9BACL</name>